<evidence type="ECO:0000313" key="4">
    <source>
        <dbReference type="Proteomes" id="UP000320672"/>
    </source>
</evidence>
<dbReference type="InterPro" id="IPR002881">
    <property type="entry name" value="DUF58"/>
</dbReference>
<evidence type="ECO:0000313" key="3">
    <source>
        <dbReference type="EMBL" id="QDS95298.1"/>
    </source>
</evidence>
<reference evidence="3 4" key="1">
    <citation type="submission" date="2019-02" db="EMBL/GenBank/DDBJ databases">
        <title>Deep-cultivation of Planctomycetes and their phenomic and genomic characterization uncovers novel biology.</title>
        <authorList>
            <person name="Wiegand S."/>
            <person name="Jogler M."/>
            <person name="Boedeker C."/>
            <person name="Pinto D."/>
            <person name="Vollmers J."/>
            <person name="Rivas-Marin E."/>
            <person name="Kohn T."/>
            <person name="Peeters S.H."/>
            <person name="Heuer A."/>
            <person name="Rast P."/>
            <person name="Oberbeckmann S."/>
            <person name="Bunk B."/>
            <person name="Jeske O."/>
            <person name="Meyerdierks A."/>
            <person name="Storesund J.E."/>
            <person name="Kallscheuer N."/>
            <person name="Luecker S."/>
            <person name="Lage O.M."/>
            <person name="Pohl T."/>
            <person name="Merkel B.J."/>
            <person name="Hornburger P."/>
            <person name="Mueller R.-W."/>
            <person name="Bruemmer F."/>
            <person name="Labrenz M."/>
            <person name="Spormann A.M."/>
            <person name="Op den Camp H."/>
            <person name="Overmann J."/>
            <person name="Amann R."/>
            <person name="Jetten M.S.M."/>
            <person name="Mascher T."/>
            <person name="Medema M.H."/>
            <person name="Devos D.P."/>
            <person name="Kaster A.-K."/>
            <person name="Ovreas L."/>
            <person name="Rohde M."/>
            <person name="Galperin M.Y."/>
            <person name="Jogler C."/>
        </authorList>
    </citation>
    <scope>NUCLEOTIDE SEQUENCE [LARGE SCALE GENOMIC DNA]</scope>
    <source>
        <strain evidence="3 4">FF011L</strain>
    </source>
</reference>
<dbReference type="Proteomes" id="UP000320672">
    <property type="component" value="Chromosome"/>
</dbReference>
<evidence type="ECO:0000259" key="2">
    <source>
        <dbReference type="Pfam" id="PF01882"/>
    </source>
</evidence>
<protein>
    <recommendedName>
        <fullName evidence="2">DUF58 domain-containing protein</fullName>
    </recommendedName>
</protein>
<keyword evidence="1" id="KW-0812">Transmembrane</keyword>
<feature type="domain" description="DUF58" evidence="2">
    <location>
        <begin position="209"/>
        <end position="332"/>
    </location>
</feature>
<accession>A0A517MK97</accession>
<dbReference type="Pfam" id="PF01882">
    <property type="entry name" value="DUF58"/>
    <property type="match status" value="1"/>
</dbReference>
<name>A0A517MK97_9BACT</name>
<gene>
    <name evidence="3" type="ORF">FF011L_40910</name>
</gene>
<dbReference type="OrthoDB" id="9812729at2"/>
<sequence length="401" mass="44846">MITNRISRLGVHICFIALFAVLGGSLRGFNLLLIVAGLLFGTLIIQWRLARRIGEKLTVRQRSLPDVFADEPFTVRYSLKNESRWLPAWLIELIVPITPASKTSTTPVLKGRCGVGLLSAQASQEPHFHCVIHRRGRYHLGPASAVTRFPFGFTTSTTTDPQTTQEIYVYPRQLALRPRWDELLAAQNRGLKTTSNRAGMNEGNFYGLRGWQHGDSRRWIHWRTTARLDTLAVRQFEQQRRHEYCLILDTSVDPDADDSEKTQTEKFEHTLSLTSTLLLRLTQLPSNRVSLIIAGATVESLQVTNARLAIQQAMRRLAESQPLRKKADTTAANLFPAILAGMELSGKNTPSLVISSRPKDPQRLVPQEGTGWHGAQDISWLQADGPLASLLIAEEKTDAST</sequence>
<dbReference type="PANTHER" id="PTHR34351:SF1">
    <property type="entry name" value="SLR1927 PROTEIN"/>
    <property type="match status" value="1"/>
</dbReference>
<feature type="transmembrane region" description="Helical" evidence="1">
    <location>
        <begin position="9"/>
        <end position="26"/>
    </location>
</feature>
<dbReference type="PANTHER" id="PTHR34351">
    <property type="entry name" value="SLR1927 PROTEIN-RELATED"/>
    <property type="match status" value="1"/>
</dbReference>
<keyword evidence="4" id="KW-1185">Reference proteome</keyword>
<dbReference type="RefSeq" id="WP_145353353.1">
    <property type="nucleotide sequence ID" value="NZ_CP036262.1"/>
</dbReference>
<dbReference type="KEGG" id="rml:FF011L_40910"/>
<proteinExistence type="predicted"/>
<dbReference type="AlphaFoldDB" id="A0A517MK97"/>
<organism evidence="3 4">
    <name type="scientific">Roseimaritima multifibrata</name>
    <dbReference type="NCBI Taxonomy" id="1930274"/>
    <lineage>
        <taxon>Bacteria</taxon>
        <taxon>Pseudomonadati</taxon>
        <taxon>Planctomycetota</taxon>
        <taxon>Planctomycetia</taxon>
        <taxon>Pirellulales</taxon>
        <taxon>Pirellulaceae</taxon>
        <taxon>Roseimaritima</taxon>
    </lineage>
</organism>
<dbReference type="EMBL" id="CP036262">
    <property type="protein sequence ID" value="QDS95298.1"/>
    <property type="molecule type" value="Genomic_DNA"/>
</dbReference>
<evidence type="ECO:0000256" key="1">
    <source>
        <dbReference type="SAM" id="Phobius"/>
    </source>
</evidence>
<keyword evidence="1" id="KW-0472">Membrane</keyword>
<keyword evidence="1" id="KW-1133">Transmembrane helix</keyword>